<evidence type="ECO:0000256" key="1">
    <source>
        <dbReference type="ARBA" id="ARBA00010646"/>
    </source>
</evidence>
<protein>
    <submittedName>
        <fullName evidence="5">Cell wall-binding repeat-containing protein</fullName>
    </submittedName>
</protein>
<proteinExistence type="inferred from homology"/>
<dbReference type="GO" id="GO:0009253">
    <property type="term" value="P:peptidoglycan catabolic process"/>
    <property type="evidence" value="ECO:0007669"/>
    <property type="project" value="InterPro"/>
</dbReference>
<keyword evidence="3" id="KW-0326">Glycosidase</keyword>
<dbReference type="Gene3D" id="3.40.50.12090">
    <property type="match status" value="1"/>
</dbReference>
<sequence length="536" mass="57804">MVLKSKSPASSSSKRSGHAVTRRDVLGLMVGAGAVMVGAVPTTAAADETTEDTEDEYVANSWRYEDGQPIDDVALMTRLSPQSLTTAWSKDSDGNWCNSVGNPIPGAPLRGIDVSEWQKEVDWSSAQQDGTDYVIIRAAAFAGYSSSAKRWGKDYCWDQNATECDSLGIPYGAYIYSYATSVEGAVKEADYILSLLKGHSPTYPVYLDLEDNSILGADLNAIARAFCERVESAGYQAGVYANLYWWNNYLTDTSLSNWTRWVAQYNVTCDYGGRYDMWQATSRGSVDGISGSVDINFDFVGLSSDYANQTTWSRLYGQDQLDTMQRIAETGWSSSSSVVVATQDTFWDTLCASSLAGSLDCPLLLTSSSSLSSQARVALQELGATTAYVVGGPVAVSSSVDSQIRAAGCPTVERVYGQDQQGTARAVAEKLGKDHADTCIIATSWKFQDALSISPYAYAYKVPIFLCDSGTNALAEATLQMIRNMGFSKAVIVGGPVAVDSGVEVQLKKSGISSVQRVYGQTEYETSQAIAEWELA</sequence>
<dbReference type="SUPFAM" id="SSF51445">
    <property type="entry name" value="(Trans)glycosidases"/>
    <property type="match status" value="1"/>
</dbReference>
<dbReference type="InterPro" id="IPR017853">
    <property type="entry name" value="GH"/>
</dbReference>
<dbReference type="KEGG" id="tio:INP52_04175"/>
<dbReference type="PANTHER" id="PTHR34135">
    <property type="entry name" value="LYSOZYME"/>
    <property type="match status" value="1"/>
</dbReference>
<organism evidence="5 6">
    <name type="scientific">Thermophilibacter immobilis</name>
    <dbReference type="NCBI Taxonomy" id="2779519"/>
    <lineage>
        <taxon>Bacteria</taxon>
        <taxon>Bacillati</taxon>
        <taxon>Actinomycetota</taxon>
        <taxon>Coriobacteriia</taxon>
        <taxon>Coriobacteriales</taxon>
        <taxon>Atopobiaceae</taxon>
        <taxon>Thermophilibacter</taxon>
    </lineage>
</organism>
<dbReference type="PROSITE" id="PS51318">
    <property type="entry name" value="TAT"/>
    <property type="match status" value="1"/>
</dbReference>
<dbReference type="AlphaFoldDB" id="A0A7S7M9T5"/>
<keyword evidence="6" id="KW-1185">Reference proteome</keyword>
<evidence type="ECO:0000256" key="3">
    <source>
        <dbReference type="ARBA" id="ARBA00023295"/>
    </source>
</evidence>
<feature type="region of interest" description="Disordered" evidence="4">
    <location>
        <begin position="1"/>
        <end position="20"/>
    </location>
</feature>
<dbReference type="Proteomes" id="UP000593735">
    <property type="component" value="Chromosome"/>
</dbReference>
<comment type="similarity">
    <text evidence="1">Belongs to the glycosyl hydrolase 25 family.</text>
</comment>
<dbReference type="InterPro" id="IPR018077">
    <property type="entry name" value="Glyco_hydro_fam25_subgr"/>
</dbReference>
<dbReference type="InterPro" id="IPR007253">
    <property type="entry name" value="Cell_wall-bd_2"/>
</dbReference>
<dbReference type="GO" id="GO:0003796">
    <property type="term" value="F:lysozyme activity"/>
    <property type="evidence" value="ECO:0007669"/>
    <property type="project" value="InterPro"/>
</dbReference>
<dbReference type="PANTHER" id="PTHR34135:SF2">
    <property type="entry name" value="LYSOZYME"/>
    <property type="match status" value="1"/>
</dbReference>
<keyword evidence="2" id="KW-0378">Hydrolase</keyword>
<dbReference type="GO" id="GO:0016052">
    <property type="term" value="P:carbohydrate catabolic process"/>
    <property type="evidence" value="ECO:0007669"/>
    <property type="project" value="TreeGrafter"/>
</dbReference>
<evidence type="ECO:0000256" key="4">
    <source>
        <dbReference type="SAM" id="MobiDB-lite"/>
    </source>
</evidence>
<dbReference type="Pfam" id="PF01183">
    <property type="entry name" value="Glyco_hydro_25"/>
    <property type="match status" value="1"/>
</dbReference>
<evidence type="ECO:0000313" key="5">
    <source>
        <dbReference type="EMBL" id="QOY61389.1"/>
    </source>
</evidence>
<dbReference type="InterPro" id="IPR006311">
    <property type="entry name" value="TAT_signal"/>
</dbReference>
<accession>A0A7S7M9T5</accession>
<dbReference type="RefSeq" id="WP_194372666.1">
    <property type="nucleotide sequence ID" value="NZ_CP063767.1"/>
</dbReference>
<dbReference type="EMBL" id="CP063767">
    <property type="protein sequence ID" value="QOY61389.1"/>
    <property type="molecule type" value="Genomic_DNA"/>
</dbReference>
<evidence type="ECO:0000256" key="2">
    <source>
        <dbReference type="ARBA" id="ARBA00022801"/>
    </source>
</evidence>
<dbReference type="Gene3D" id="3.20.20.80">
    <property type="entry name" value="Glycosidases"/>
    <property type="match status" value="1"/>
</dbReference>
<gene>
    <name evidence="5" type="ORF">INP52_04175</name>
</gene>
<dbReference type="SMART" id="SM00641">
    <property type="entry name" value="Glyco_25"/>
    <property type="match status" value="1"/>
</dbReference>
<dbReference type="InterPro" id="IPR002053">
    <property type="entry name" value="Glyco_hydro_25"/>
</dbReference>
<name>A0A7S7M9T5_9ACTN</name>
<dbReference type="PROSITE" id="PS51904">
    <property type="entry name" value="GLYCOSYL_HYDROL_F25_2"/>
    <property type="match status" value="1"/>
</dbReference>
<dbReference type="Pfam" id="PF04122">
    <property type="entry name" value="CW_binding_2"/>
    <property type="match status" value="2"/>
</dbReference>
<reference evidence="5 6" key="1">
    <citation type="submission" date="2020-10" db="EMBL/GenBank/DDBJ databases">
        <title>Olsenella immobilis sp.nov., isolated from the mud in a fermentation cellar used for the production of Chinese strong-flavoured liquor.</title>
        <authorList>
            <person name="Lu L."/>
        </authorList>
    </citation>
    <scope>NUCLEOTIDE SEQUENCE [LARGE SCALE GENOMIC DNA]</scope>
    <source>
        <strain evidence="5 6">LZLJ-2</strain>
    </source>
</reference>
<dbReference type="GO" id="GO:0016998">
    <property type="term" value="P:cell wall macromolecule catabolic process"/>
    <property type="evidence" value="ECO:0007669"/>
    <property type="project" value="InterPro"/>
</dbReference>
<feature type="compositionally biased region" description="Low complexity" evidence="4">
    <location>
        <begin position="1"/>
        <end position="14"/>
    </location>
</feature>
<evidence type="ECO:0000313" key="6">
    <source>
        <dbReference type="Proteomes" id="UP000593735"/>
    </source>
</evidence>
<dbReference type="CDD" id="cd06414">
    <property type="entry name" value="GH25_LytC-like"/>
    <property type="match status" value="1"/>
</dbReference>